<dbReference type="EMBL" id="JBHUEO010000046">
    <property type="protein sequence ID" value="MFD1707837.1"/>
    <property type="molecule type" value="Genomic_DNA"/>
</dbReference>
<sequence length="81" mass="9134">MVRETQISRTMGKRAVKAVSRNLMRQQNVRTVAYKMSKAAQMNVRLPGPVVIVLLAEAASPIKRVQNVIRVDCYSHVDIIK</sequence>
<gene>
    <name evidence="1" type="ORF">ACFSCZ_14015</name>
</gene>
<name>A0ABW4KI75_9BACI</name>
<dbReference type="RefSeq" id="WP_380774672.1">
    <property type="nucleotide sequence ID" value="NZ_JBHUEO010000046.1"/>
</dbReference>
<keyword evidence="2" id="KW-1185">Reference proteome</keyword>
<evidence type="ECO:0000313" key="2">
    <source>
        <dbReference type="Proteomes" id="UP001597301"/>
    </source>
</evidence>
<accession>A0ABW4KI75</accession>
<proteinExistence type="predicted"/>
<reference evidence="2" key="1">
    <citation type="journal article" date="2019" name="Int. J. Syst. Evol. Microbiol.">
        <title>The Global Catalogue of Microorganisms (GCM) 10K type strain sequencing project: providing services to taxonomists for standard genome sequencing and annotation.</title>
        <authorList>
            <consortium name="The Broad Institute Genomics Platform"/>
            <consortium name="The Broad Institute Genome Sequencing Center for Infectious Disease"/>
            <person name="Wu L."/>
            <person name="Ma J."/>
        </authorList>
    </citation>
    <scope>NUCLEOTIDE SEQUENCE [LARGE SCALE GENOMIC DNA]</scope>
    <source>
        <strain evidence="2">CGMCC 1.12295</strain>
    </source>
</reference>
<dbReference type="Proteomes" id="UP001597301">
    <property type="component" value="Unassembled WGS sequence"/>
</dbReference>
<organism evidence="1 2">
    <name type="scientific">Siminovitchia sediminis</name>
    <dbReference type="NCBI Taxonomy" id="1274353"/>
    <lineage>
        <taxon>Bacteria</taxon>
        <taxon>Bacillati</taxon>
        <taxon>Bacillota</taxon>
        <taxon>Bacilli</taxon>
        <taxon>Bacillales</taxon>
        <taxon>Bacillaceae</taxon>
        <taxon>Siminovitchia</taxon>
    </lineage>
</organism>
<comment type="caution">
    <text evidence="1">The sequence shown here is derived from an EMBL/GenBank/DDBJ whole genome shotgun (WGS) entry which is preliminary data.</text>
</comment>
<protein>
    <submittedName>
        <fullName evidence="1">Uncharacterized protein</fullName>
    </submittedName>
</protein>
<evidence type="ECO:0000313" key="1">
    <source>
        <dbReference type="EMBL" id="MFD1707837.1"/>
    </source>
</evidence>